<sequence>MRSIWKGSISFGLVSIPIKVVSATESHSVSFHQVHTSDGGRIRYRKVCELEEKEVPREEIGKGFETGDGTTVQLTDADLAALPLPTAKTVEILGFVPAEDIDPIQLDRSYYLAGDGRSAAKPYALLREALKRSGKVAVGKLAMRGRESLGLLRVYEDVLALHTMLWPEEIRSASGVAPEEDVSIRDAELDLADTLMETLGELDWSELHDEYRAAVEQLVTAKMEGVDTSGMGREAAAASGKGQVVDLMAVLESSVQAARQSRGEEGAPASEDATVHQLRGGKKTAAQQKPGAAKKASGTAAKSAGGGGSRAAAKKTTAGKAAAKPAAKQKAAEKKSTAKKAADSRKTAAAKKSAGKKAAQKPTAQKSAAQKTAAKKAARPRKSA</sequence>
<feature type="compositionally biased region" description="Low complexity" evidence="4">
    <location>
        <begin position="283"/>
        <end position="303"/>
    </location>
</feature>
<evidence type="ECO:0000313" key="7">
    <source>
        <dbReference type="Proteomes" id="UP001595997"/>
    </source>
</evidence>
<comment type="subunit">
    <text evidence="3">Homodimer. Interacts with LigD.</text>
</comment>
<dbReference type="Pfam" id="PF02735">
    <property type="entry name" value="Ku"/>
    <property type="match status" value="1"/>
</dbReference>
<evidence type="ECO:0000259" key="5">
    <source>
        <dbReference type="SMART" id="SM00559"/>
    </source>
</evidence>
<dbReference type="CDD" id="cd00789">
    <property type="entry name" value="KU_like"/>
    <property type="match status" value="1"/>
</dbReference>
<name>A0ABV8ZZL5_9ACTN</name>
<proteinExistence type="inferred from homology"/>
<dbReference type="SUPFAM" id="SSF100939">
    <property type="entry name" value="SPOC domain-like"/>
    <property type="match status" value="1"/>
</dbReference>
<dbReference type="HAMAP" id="MF_01875">
    <property type="entry name" value="Prokaryotic_Ku"/>
    <property type="match status" value="1"/>
</dbReference>
<dbReference type="Proteomes" id="UP001595997">
    <property type="component" value="Unassembled WGS sequence"/>
</dbReference>
<gene>
    <name evidence="3" type="primary">ku</name>
    <name evidence="6" type="ORF">ACFPA8_03190</name>
</gene>
<keyword evidence="3" id="KW-0234">DNA repair</keyword>
<evidence type="ECO:0000256" key="2">
    <source>
        <dbReference type="ARBA" id="ARBA00023172"/>
    </source>
</evidence>
<evidence type="ECO:0000313" key="6">
    <source>
        <dbReference type="EMBL" id="MFC4493139.1"/>
    </source>
</evidence>
<evidence type="ECO:0000256" key="4">
    <source>
        <dbReference type="SAM" id="MobiDB-lite"/>
    </source>
</evidence>
<feature type="region of interest" description="Disordered" evidence="4">
    <location>
        <begin position="256"/>
        <end position="384"/>
    </location>
</feature>
<reference evidence="7" key="1">
    <citation type="journal article" date="2019" name="Int. J. Syst. Evol. Microbiol.">
        <title>The Global Catalogue of Microorganisms (GCM) 10K type strain sequencing project: providing services to taxonomists for standard genome sequencing and annotation.</title>
        <authorList>
            <consortium name="The Broad Institute Genomics Platform"/>
            <consortium name="The Broad Institute Genome Sequencing Center for Infectious Disease"/>
            <person name="Wu L."/>
            <person name="Ma J."/>
        </authorList>
    </citation>
    <scope>NUCLEOTIDE SEQUENCE [LARGE SCALE GENOMIC DNA]</scope>
    <source>
        <strain evidence="7">CGMCC 4.7357</strain>
    </source>
</reference>
<dbReference type="NCBIfam" id="TIGR02772">
    <property type="entry name" value="Ku_bact"/>
    <property type="match status" value="1"/>
</dbReference>
<keyword evidence="2 3" id="KW-0233">DNA recombination</keyword>
<accession>A0ABV8ZZL5</accession>
<comment type="similarity">
    <text evidence="3">Belongs to the prokaryotic Ku family.</text>
</comment>
<feature type="compositionally biased region" description="Low complexity" evidence="4">
    <location>
        <begin position="360"/>
        <end position="372"/>
    </location>
</feature>
<protein>
    <recommendedName>
        <fullName evidence="3">Non-homologous end joining protein Ku</fullName>
    </recommendedName>
</protein>
<comment type="function">
    <text evidence="3">With LigD forms a non-homologous end joining (NHEJ) DNA repair enzyme, which repairs dsDNA breaks with reduced fidelity. Binds linear dsDNA with 5'- and 3'- overhangs but not closed circular dsDNA nor ssDNA. Recruits and stimulates the ligase activity of LigD.</text>
</comment>
<keyword evidence="7" id="KW-1185">Reference proteome</keyword>
<keyword evidence="1 3" id="KW-0238">DNA-binding</keyword>
<dbReference type="EMBL" id="JBHSFH010000003">
    <property type="protein sequence ID" value="MFC4493139.1"/>
    <property type="molecule type" value="Genomic_DNA"/>
</dbReference>
<organism evidence="6 7">
    <name type="scientific">Streptomyces ovatisporus</name>
    <dbReference type="NCBI Taxonomy" id="1128682"/>
    <lineage>
        <taxon>Bacteria</taxon>
        <taxon>Bacillati</taxon>
        <taxon>Actinomycetota</taxon>
        <taxon>Actinomycetes</taxon>
        <taxon>Kitasatosporales</taxon>
        <taxon>Streptomycetaceae</taxon>
        <taxon>Streptomyces</taxon>
    </lineage>
</organism>
<dbReference type="InterPro" id="IPR006164">
    <property type="entry name" value="DNA_bd_Ku70/Ku80"/>
</dbReference>
<dbReference type="InterPro" id="IPR009187">
    <property type="entry name" value="Prok_Ku"/>
</dbReference>
<dbReference type="PANTHER" id="PTHR41251">
    <property type="entry name" value="NON-HOMOLOGOUS END JOINING PROTEIN KU"/>
    <property type="match status" value="1"/>
</dbReference>
<feature type="compositionally biased region" description="Basic residues" evidence="4">
    <location>
        <begin position="373"/>
        <end position="384"/>
    </location>
</feature>
<dbReference type="RefSeq" id="WP_386441876.1">
    <property type="nucleotide sequence ID" value="NZ_JBHSFH010000003.1"/>
</dbReference>
<keyword evidence="3" id="KW-0227">DNA damage</keyword>
<dbReference type="PANTHER" id="PTHR41251:SF1">
    <property type="entry name" value="NON-HOMOLOGOUS END JOINING PROTEIN KU"/>
    <property type="match status" value="1"/>
</dbReference>
<evidence type="ECO:0000256" key="1">
    <source>
        <dbReference type="ARBA" id="ARBA00023125"/>
    </source>
</evidence>
<dbReference type="Gene3D" id="2.40.290.10">
    <property type="match status" value="1"/>
</dbReference>
<feature type="compositionally biased region" description="Basic and acidic residues" evidence="4">
    <location>
        <begin position="330"/>
        <end position="346"/>
    </location>
</feature>
<evidence type="ECO:0000256" key="3">
    <source>
        <dbReference type="HAMAP-Rule" id="MF_01875"/>
    </source>
</evidence>
<comment type="caution">
    <text evidence="6">The sequence shown here is derived from an EMBL/GenBank/DDBJ whole genome shotgun (WGS) entry which is preliminary data.</text>
</comment>
<dbReference type="SMART" id="SM00559">
    <property type="entry name" value="Ku78"/>
    <property type="match status" value="1"/>
</dbReference>
<feature type="domain" description="Ku" evidence="5">
    <location>
        <begin position="52"/>
        <end position="181"/>
    </location>
</feature>
<feature type="compositionally biased region" description="Low complexity" evidence="4">
    <location>
        <begin position="310"/>
        <end position="329"/>
    </location>
</feature>
<dbReference type="InterPro" id="IPR016194">
    <property type="entry name" value="SPOC-like_C_dom_sf"/>
</dbReference>